<gene>
    <name evidence="1" type="ORF">HNR67_006354</name>
</gene>
<dbReference type="EMBL" id="JACHMH010000001">
    <property type="protein sequence ID" value="MBB4680236.1"/>
    <property type="molecule type" value="Genomic_DNA"/>
</dbReference>
<organism evidence="1 2">
    <name type="scientific">Crossiella cryophila</name>
    <dbReference type="NCBI Taxonomy" id="43355"/>
    <lineage>
        <taxon>Bacteria</taxon>
        <taxon>Bacillati</taxon>
        <taxon>Actinomycetota</taxon>
        <taxon>Actinomycetes</taxon>
        <taxon>Pseudonocardiales</taxon>
        <taxon>Pseudonocardiaceae</taxon>
        <taxon>Crossiella</taxon>
    </lineage>
</organism>
<dbReference type="Pfam" id="PF19686">
    <property type="entry name" value="DUF6188"/>
    <property type="match status" value="1"/>
</dbReference>
<evidence type="ECO:0000313" key="1">
    <source>
        <dbReference type="EMBL" id="MBB4680236.1"/>
    </source>
</evidence>
<proteinExistence type="predicted"/>
<accession>A0A7W7CI86</accession>
<sequence>MVQAAAANESGLLLIEFDDAVLRVEPDENYEAWSFAGPDGDKVICLPGGELAVWAAQPGS</sequence>
<evidence type="ECO:0000313" key="2">
    <source>
        <dbReference type="Proteomes" id="UP000533598"/>
    </source>
</evidence>
<keyword evidence="2" id="KW-1185">Reference proteome</keyword>
<protein>
    <submittedName>
        <fullName evidence="1">Uncharacterized protein</fullName>
    </submittedName>
</protein>
<reference evidence="1 2" key="1">
    <citation type="submission" date="2020-08" db="EMBL/GenBank/DDBJ databases">
        <title>Sequencing the genomes of 1000 actinobacteria strains.</title>
        <authorList>
            <person name="Klenk H.-P."/>
        </authorList>
    </citation>
    <scope>NUCLEOTIDE SEQUENCE [LARGE SCALE GENOMIC DNA]</scope>
    <source>
        <strain evidence="1 2">DSM 44230</strain>
    </source>
</reference>
<dbReference type="InterPro" id="IPR046179">
    <property type="entry name" value="DUF6188"/>
</dbReference>
<name>A0A7W7CI86_9PSEU</name>
<comment type="caution">
    <text evidence="1">The sequence shown here is derived from an EMBL/GenBank/DDBJ whole genome shotgun (WGS) entry which is preliminary data.</text>
</comment>
<dbReference type="AlphaFoldDB" id="A0A7W7CI86"/>
<dbReference type="Proteomes" id="UP000533598">
    <property type="component" value="Unassembled WGS sequence"/>
</dbReference>